<reference evidence="2 3" key="1">
    <citation type="journal article" date="2019" name="Int. J. Syst. Evol. Microbiol.">
        <title>The Global Catalogue of Microorganisms (GCM) 10K type strain sequencing project: providing services to taxonomists for standard genome sequencing and annotation.</title>
        <authorList>
            <consortium name="The Broad Institute Genomics Platform"/>
            <consortium name="The Broad Institute Genome Sequencing Center for Infectious Disease"/>
            <person name="Wu L."/>
            <person name="Ma J."/>
        </authorList>
    </citation>
    <scope>NUCLEOTIDE SEQUENCE [LARGE SCALE GENOMIC DNA]</scope>
    <source>
        <strain evidence="2 3">JCM 9383</strain>
    </source>
</reference>
<evidence type="ECO:0000259" key="1">
    <source>
        <dbReference type="PROSITE" id="PS51186"/>
    </source>
</evidence>
<proteinExistence type="predicted"/>
<dbReference type="InterPro" id="IPR000182">
    <property type="entry name" value="GNAT_dom"/>
</dbReference>
<dbReference type="RefSeq" id="WP_344681499.1">
    <property type="nucleotide sequence ID" value="NZ_BAAAUX010000016.1"/>
</dbReference>
<dbReference type="InterPro" id="IPR016181">
    <property type="entry name" value="Acyl_CoA_acyltransferase"/>
</dbReference>
<name>A0ABN3VFY1_9PSEU</name>
<keyword evidence="3" id="KW-1185">Reference proteome</keyword>
<dbReference type="CDD" id="cd04301">
    <property type="entry name" value="NAT_SF"/>
    <property type="match status" value="1"/>
</dbReference>
<accession>A0ABN3VFY1</accession>
<dbReference type="EMBL" id="BAAAUX010000016">
    <property type="protein sequence ID" value="GAA2799084.1"/>
    <property type="molecule type" value="Genomic_DNA"/>
</dbReference>
<dbReference type="Gene3D" id="3.40.630.30">
    <property type="match status" value="1"/>
</dbReference>
<feature type="domain" description="N-acetyltransferase" evidence="1">
    <location>
        <begin position="3"/>
        <end position="154"/>
    </location>
</feature>
<evidence type="ECO:0000313" key="2">
    <source>
        <dbReference type="EMBL" id="GAA2799084.1"/>
    </source>
</evidence>
<organism evidence="2 3">
    <name type="scientific">Saccharopolyspora taberi</name>
    <dbReference type="NCBI Taxonomy" id="60895"/>
    <lineage>
        <taxon>Bacteria</taxon>
        <taxon>Bacillati</taxon>
        <taxon>Actinomycetota</taxon>
        <taxon>Actinomycetes</taxon>
        <taxon>Pseudonocardiales</taxon>
        <taxon>Pseudonocardiaceae</taxon>
        <taxon>Saccharopolyspora</taxon>
    </lineage>
</organism>
<dbReference type="Proteomes" id="UP001500979">
    <property type="component" value="Unassembled WGS sequence"/>
</dbReference>
<dbReference type="PANTHER" id="PTHR43072:SF36">
    <property type="entry name" value="RIBOSOMAL-PROTEIN-ALANINE ACETYLTRANSFERASE"/>
    <property type="match status" value="1"/>
</dbReference>
<evidence type="ECO:0000313" key="3">
    <source>
        <dbReference type="Proteomes" id="UP001500979"/>
    </source>
</evidence>
<protein>
    <submittedName>
        <fullName evidence="2">GNAT family N-acetyltransferase</fullName>
    </submittedName>
</protein>
<comment type="caution">
    <text evidence="2">The sequence shown here is derived from an EMBL/GenBank/DDBJ whole genome shotgun (WGS) entry which is preliminary data.</text>
</comment>
<gene>
    <name evidence="2" type="ORF">GCM10010470_37750</name>
</gene>
<dbReference type="PIRSF" id="PIRSF037663">
    <property type="entry name" value="Acetyltransf_GNAT_prd"/>
    <property type="match status" value="1"/>
</dbReference>
<dbReference type="Pfam" id="PF00583">
    <property type="entry name" value="Acetyltransf_1"/>
    <property type="match status" value="1"/>
</dbReference>
<sequence>MVDLIRQAEEGDHARIVDSIGTWWSDSRSPAAARELALLVPRLFLQHFGSTSFVVERDSRFLGFLVGFLSYDRPDDAYIHFVGVDPAQRRGGVARRLYKAFFDMVRQEGRSRVECITSPANTGSIAFHRRMGFELVPGDKEIDGVPVHSDYDAQGHDRVCFVREL</sequence>
<dbReference type="InterPro" id="IPR017255">
    <property type="entry name" value="AcTrfase_GNAT_prd"/>
</dbReference>
<dbReference type="PANTHER" id="PTHR43072">
    <property type="entry name" value="N-ACETYLTRANSFERASE"/>
    <property type="match status" value="1"/>
</dbReference>
<dbReference type="SUPFAM" id="SSF55729">
    <property type="entry name" value="Acyl-CoA N-acyltransferases (Nat)"/>
    <property type="match status" value="1"/>
</dbReference>
<dbReference type="PROSITE" id="PS51186">
    <property type="entry name" value="GNAT"/>
    <property type="match status" value="1"/>
</dbReference>